<evidence type="ECO:0000313" key="3">
    <source>
        <dbReference type="Proteomes" id="UP000703661"/>
    </source>
</evidence>
<comment type="caution">
    <text evidence="2">The sequence shown here is derived from an EMBL/GenBank/DDBJ whole genome shotgun (WGS) entry which is preliminary data.</text>
</comment>
<reference evidence="2" key="1">
    <citation type="journal article" date="2020" name="Fungal Divers.">
        <title>Resolving the Mortierellaceae phylogeny through synthesis of multi-gene phylogenetics and phylogenomics.</title>
        <authorList>
            <person name="Vandepol N."/>
            <person name="Liber J."/>
            <person name="Desiro A."/>
            <person name="Na H."/>
            <person name="Kennedy M."/>
            <person name="Barry K."/>
            <person name="Grigoriev I.V."/>
            <person name="Miller A.N."/>
            <person name="O'Donnell K."/>
            <person name="Stajich J.E."/>
            <person name="Bonito G."/>
        </authorList>
    </citation>
    <scope>NUCLEOTIDE SEQUENCE</scope>
    <source>
        <strain evidence="2">NRRL 2769</strain>
    </source>
</reference>
<feature type="region of interest" description="Disordered" evidence="1">
    <location>
        <begin position="109"/>
        <end position="128"/>
    </location>
</feature>
<evidence type="ECO:0000256" key="1">
    <source>
        <dbReference type="SAM" id="MobiDB-lite"/>
    </source>
</evidence>
<organism evidence="2 3">
    <name type="scientific">Entomortierella chlamydospora</name>
    <dbReference type="NCBI Taxonomy" id="101097"/>
    <lineage>
        <taxon>Eukaryota</taxon>
        <taxon>Fungi</taxon>
        <taxon>Fungi incertae sedis</taxon>
        <taxon>Mucoromycota</taxon>
        <taxon>Mortierellomycotina</taxon>
        <taxon>Mortierellomycetes</taxon>
        <taxon>Mortierellales</taxon>
        <taxon>Mortierellaceae</taxon>
        <taxon>Entomortierella</taxon>
    </lineage>
</organism>
<dbReference type="AlphaFoldDB" id="A0A9P6SRY5"/>
<gene>
    <name evidence="2" type="ORF">BGZ80_007484</name>
</gene>
<protein>
    <submittedName>
        <fullName evidence="2">Uncharacterized protein</fullName>
    </submittedName>
</protein>
<dbReference type="EMBL" id="JAAAID010003848">
    <property type="protein sequence ID" value="KAF9995514.1"/>
    <property type="molecule type" value="Genomic_DNA"/>
</dbReference>
<keyword evidence="3" id="KW-1185">Reference proteome</keyword>
<sequence>MSDNVHDHTIVNALQEQLATLTSRLDALIANSNSSPNPYLVPKEPIYEITPDDAILCYGRKRFLQTQNTGPCCRHGLFYRNSKRASDIREKHHNVLHCPKALRLGLAGPKVSPRSYRQTPQTVSSSTC</sequence>
<name>A0A9P6SRY5_9FUNG</name>
<accession>A0A9P6SRY5</accession>
<evidence type="ECO:0000313" key="2">
    <source>
        <dbReference type="EMBL" id="KAF9995514.1"/>
    </source>
</evidence>
<dbReference type="Proteomes" id="UP000703661">
    <property type="component" value="Unassembled WGS sequence"/>
</dbReference>
<proteinExistence type="predicted"/>
<feature type="compositionally biased region" description="Polar residues" evidence="1">
    <location>
        <begin position="115"/>
        <end position="128"/>
    </location>
</feature>